<name>A0ABD1M9U3_9FABA</name>
<reference evidence="1 2" key="1">
    <citation type="submission" date="2024-08" db="EMBL/GenBank/DDBJ databases">
        <title>Insights into the chromosomal genome structure of Flemingia macrophylla.</title>
        <authorList>
            <person name="Ding Y."/>
            <person name="Zhao Y."/>
            <person name="Bi W."/>
            <person name="Wu M."/>
            <person name="Zhao G."/>
            <person name="Gong Y."/>
            <person name="Li W."/>
            <person name="Zhang P."/>
        </authorList>
    </citation>
    <scope>NUCLEOTIDE SEQUENCE [LARGE SCALE GENOMIC DNA]</scope>
    <source>
        <strain evidence="1">DYQJB</strain>
        <tissue evidence="1">Leaf</tissue>
    </source>
</reference>
<dbReference type="Proteomes" id="UP001603857">
    <property type="component" value="Unassembled WGS sequence"/>
</dbReference>
<organism evidence="1 2">
    <name type="scientific">Flemingia macrophylla</name>
    <dbReference type="NCBI Taxonomy" id="520843"/>
    <lineage>
        <taxon>Eukaryota</taxon>
        <taxon>Viridiplantae</taxon>
        <taxon>Streptophyta</taxon>
        <taxon>Embryophyta</taxon>
        <taxon>Tracheophyta</taxon>
        <taxon>Spermatophyta</taxon>
        <taxon>Magnoliopsida</taxon>
        <taxon>eudicotyledons</taxon>
        <taxon>Gunneridae</taxon>
        <taxon>Pentapetalae</taxon>
        <taxon>rosids</taxon>
        <taxon>fabids</taxon>
        <taxon>Fabales</taxon>
        <taxon>Fabaceae</taxon>
        <taxon>Papilionoideae</taxon>
        <taxon>50 kb inversion clade</taxon>
        <taxon>NPAAA clade</taxon>
        <taxon>indigoferoid/millettioid clade</taxon>
        <taxon>Phaseoleae</taxon>
        <taxon>Flemingia</taxon>
    </lineage>
</organism>
<dbReference type="EMBL" id="JBGMDY010000006">
    <property type="protein sequence ID" value="KAL2332561.1"/>
    <property type="molecule type" value="Genomic_DNA"/>
</dbReference>
<gene>
    <name evidence="1" type="ORF">Fmac_020142</name>
</gene>
<evidence type="ECO:0000313" key="2">
    <source>
        <dbReference type="Proteomes" id="UP001603857"/>
    </source>
</evidence>
<sequence length="58" mass="6728">MSHLSGFNILHGIHYRLLFFASQTALMHNSLELYFASVKAINRLPTTEIKRINVKRDI</sequence>
<dbReference type="AlphaFoldDB" id="A0ABD1M9U3"/>
<proteinExistence type="predicted"/>
<evidence type="ECO:0000313" key="1">
    <source>
        <dbReference type="EMBL" id="KAL2332561.1"/>
    </source>
</evidence>
<protein>
    <submittedName>
        <fullName evidence="1">Uncharacterized protein</fullName>
    </submittedName>
</protein>
<comment type="caution">
    <text evidence="1">The sequence shown here is derived from an EMBL/GenBank/DDBJ whole genome shotgun (WGS) entry which is preliminary data.</text>
</comment>
<keyword evidence="2" id="KW-1185">Reference proteome</keyword>
<accession>A0ABD1M9U3</accession>